<accession>A0A2K0W4P6</accession>
<proteinExistence type="predicted"/>
<name>A0A2K0W4P6_GIBNY</name>
<evidence type="ECO:0000256" key="1">
    <source>
        <dbReference type="SAM" id="MobiDB-lite"/>
    </source>
</evidence>
<evidence type="ECO:0000313" key="3">
    <source>
        <dbReference type="Proteomes" id="UP000236664"/>
    </source>
</evidence>
<dbReference type="AlphaFoldDB" id="A0A2K0W4P6"/>
<organism evidence="2 3">
    <name type="scientific">Gibberella nygamai</name>
    <name type="common">Bean root rot disease fungus</name>
    <name type="synonym">Fusarium nygamai</name>
    <dbReference type="NCBI Taxonomy" id="42673"/>
    <lineage>
        <taxon>Eukaryota</taxon>
        <taxon>Fungi</taxon>
        <taxon>Dikarya</taxon>
        <taxon>Ascomycota</taxon>
        <taxon>Pezizomycotina</taxon>
        <taxon>Sordariomycetes</taxon>
        <taxon>Hypocreomycetidae</taxon>
        <taxon>Hypocreales</taxon>
        <taxon>Nectriaceae</taxon>
        <taxon>Fusarium</taxon>
        <taxon>Fusarium fujikuroi species complex</taxon>
    </lineage>
</organism>
<keyword evidence="3" id="KW-1185">Reference proteome</keyword>
<dbReference type="SUPFAM" id="SSF53474">
    <property type="entry name" value="alpha/beta-Hydrolases"/>
    <property type="match status" value="1"/>
</dbReference>
<dbReference type="Proteomes" id="UP000236664">
    <property type="component" value="Unassembled WGS sequence"/>
</dbReference>
<protein>
    <recommendedName>
        <fullName evidence="4">AB hydrolase-1 domain-containing protein</fullName>
    </recommendedName>
</protein>
<comment type="caution">
    <text evidence="2">The sequence shown here is derived from an EMBL/GenBank/DDBJ whole genome shotgun (WGS) entry which is preliminary data.</text>
</comment>
<sequence>MSAERSVPNREPTTPKGVSPHFVGLTTPPKQRAPSGQHTCQGLYWTQDGKPSPKVAFIATHYNADFSEHYLSGHLAAHGFGFLGWNTRYRGLEDLFILEPALDDIAVGCRWLKEVAGVQKLILLGNSGGGSLMAAYHAKSREVDSYPRADAFVFLSAHTGRPEVLRDWLDPAVIDENDPVKTDPSLDMYNPANGPPYSPEFIKRYRAAQVQRHNRLDEWVKKELKRLNAAGIPDRIFPIHRTMADLRFVDASIEPSDRPVPSCYFGDPAEANRGIGLAGRSSSLLTWLSLWSMQDSKIQFKTFAAQWKVPSIVIQGKADVGIFTSNAGKIFNSLETEDKEVHLIPGGHYFDDSKETFDEMLHLILNWVEKRFPSSKA</sequence>
<dbReference type="InterPro" id="IPR029058">
    <property type="entry name" value="AB_hydrolase_fold"/>
</dbReference>
<dbReference type="EMBL" id="MTQA01000128">
    <property type="protein sequence ID" value="PNP77255.1"/>
    <property type="molecule type" value="Genomic_DNA"/>
</dbReference>
<reference evidence="2 3" key="1">
    <citation type="submission" date="2017-06" db="EMBL/GenBank/DDBJ databases">
        <title>Genome of Fusarium nygamai isolate CS10214.</title>
        <authorList>
            <person name="Gardiner D.M."/>
            <person name="Obanor F."/>
            <person name="Kazan K."/>
        </authorList>
    </citation>
    <scope>NUCLEOTIDE SEQUENCE [LARGE SCALE GENOMIC DNA]</scope>
    <source>
        <strain evidence="2 3">CS10214</strain>
    </source>
</reference>
<dbReference type="Gene3D" id="3.40.50.1820">
    <property type="entry name" value="alpha/beta hydrolase"/>
    <property type="match status" value="1"/>
</dbReference>
<evidence type="ECO:0008006" key="4">
    <source>
        <dbReference type="Google" id="ProtNLM"/>
    </source>
</evidence>
<gene>
    <name evidence="2" type="ORF">FNYG_09398</name>
</gene>
<feature type="region of interest" description="Disordered" evidence="1">
    <location>
        <begin position="1"/>
        <end position="38"/>
    </location>
</feature>
<dbReference type="OrthoDB" id="5176563at2759"/>
<evidence type="ECO:0000313" key="2">
    <source>
        <dbReference type="EMBL" id="PNP77255.1"/>
    </source>
</evidence>